<evidence type="ECO:0000313" key="10">
    <source>
        <dbReference type="EMBL" id="EPR13025.1"/>
    </source>
</evidence>
<evidence type="ECO:0000256" key="2">
    <source>
        <dbReference type="ARBA" id="ARBA00004745"/>
    </source>
</evidence>
<evidence type="ECO:0000256" key="3">
    <source>
        <dbReference type="ARBA" id="ARBA00012095"/>
    </source>
</evidence>
<sequence length="210" mass="21965">MLTTKKITELVMNMADIIIANEVYFCELDSVAGDGDFGMSVAKGFKQLKQDWNEVPQENIGAFLKGCGMIITEYCGGASGPIWGSAFRSAAKYAADKTELDLPGLADLMQSAVDGIQKRGGAKLGDKTLLDALIPATEALKAGADKGEEMLSAMKAAAEAAVAGGEKTKTMVATKGRASYVGERSVNYPDAGAVAIGVIFTELTKNLNLA</sequence>
<comment type="catalytic activity">
    <reaction evidence="1">
        <text>dihydroxyacetone + phosphoenolpyruvate = dihydroxyacetone phosphate + pyruvate</text>
        <dbReference type="Rhea" id="RHEA:18381"/>
        <dbReference type="ChEBI" id="CHEBI:15361"/>
        <dbReference type="ChEBI" id="CHEBI:16016"/>
        <dbReference type="ChEBI" id="CHEBI:57642"/>
        <dbReference type="ChEBI" id="CHEBI:58702"/>
        <dbReference type="EC" id="2.7.1.121"/>
    </reaction>
</comment>
<name>U4R4R5_9FIRM</name>
<dbReference type="PANTHER" id="PTHR28629">
    <property type="entry name" value="TRIOKINASE/FMN CYCLASE"/>
    <property type="match status" value="1"/>
</dbReference>
<evidence type="ECO:0000256" key="7">
    <source>
        <dbReference type="ARBA" id="ARBA00046577"/>
    </source>
</evidence>
<accession>U4R4R5</accession>
<dbReference type="Proteomes" id="UP000016860">
    <property type="component" value="Unassembled WGS sequence"/>
</dbReference>
<reference evidence="10 11" key="1">
    <citation type="journal article" date="2013" name="Genome Announc.">
        <title>Draft Genome Sequence of the Cellulolytic Bacterium Clostridium papyrosolvens C7 (ATCC 700395).</title>
        <authorList>
            <person name="Zepeda V."/>
            <person name="Dassa B."/>
            <person name="Borovok I."/>
            <person name="Lamed R."/>
            <person name="Bayer E.A."/>
            <person name="Cate J.H."/>
        </authorList>
    </citation>
    <scope>NUCLEOTIDE SEQUENCE [LARGE SCALE GENOMIC DNA]</scope>
    <source>
        <strain evidence="10 11">C7</strain>
    </source>
</reference>
<dbReference type="Gene3D" id="1.25.40.340">
    <property type="match status" value="1"/>
</dbReference>
<evidence type="ECO:0000259" key="9">
    <source>
        <dbReference type="PROSITE" id="PS51480"/>
    </source>
</evidence>
<evidence type="ECO:0000256" key="6">
    <source>
        <dbReference type="ARBA" id="ARBA00022798"/>
    </source>
</evidence>
<comment type="caution">
    <text evidence="10">The sequence shown here is derived from an EMBL/GenBank/DDBJ whole genome shotgun (WGS) entry which is preliminary data.</text>
</comment>
<dbReference type="FunFam" id="1.25.40.340:FF:000002">
    <property type="entry name" value="Dihydroxyacetone kinase, L subunit"/>
    <property type="match status" value="1"/>
</dbReference>
<dbReference type="InterPro" id="IPR050861">
    <property type="entry name" value="Dihydroxyacetone_Kinase"/>
</dbReference>
<evidence type="ECO:0000256" key="8">
    <source>
        <dbReference type="ARBA" id="ARBA00055771"/>
    </source>
</evidence>
<comment type="subunit">
    <text evidence="7">Homodimer. The dihydroxyacetone kinase complex is composed of a homodimer of DhaM, a homodimer of DhaK and the subunit DhaL.</text>
</comment>
<dbReference type="GO" id="GO:0047324">
    <property type="term" value="F:phosphoenolpyruvate-glycerone phosphotransferase activity"/>
    <property type="evidence" value="ECO:0007669"/>
    <property type="project" value="UniProtKB-EC"/>
</dbReference>
<gene>
    <name evidence="10" type="ORF">L323_06790</name>
</gene>
<keyword evidence="4" id="KW-0808">Transferase</keyword>
<dbReference type="NCBIfam" id="TIGR02365">
    <property type="entry name" value="dha_L_ycgS"/>
    <property type="match status" value="1"/>
</dbReference>
<dbReference type="GO" id="GO:0005829">
    <property type="term" value="C:cytosol"/>
    <property type="evidence" value="ECO:0007669"/>
    <property type="project" value="TreeGrafter"/>
</dbReference>
<comment type="function">
    <text evidence="8">ADP-binding subunit of the dihydroxyacetone kinase, which is responsible for the phosphoenolpyruvate (PEP)-dependent phosphorylation of dihydroxyacetone. DhaL-ADP is converted to DhaL-ATP via a phosphoryl group transfer from DhaM and transmits it to dihydroxyacetone binds to DhaK.</text>
</comment>
<dbReference type="STRING" id="1330534.L323_06790"/>
<dbReference type="SMART" id="SM01120">
    <property type="entry name" value="Dak2"/>
    <property type="match status" value="1"/>
</dbReference>
<dbReference type="InterPro" id="IPR012737">
    <property type="entry name" value="DhaK_L_YcgS"/>
</dbReference>
<dbReference type="InterPro" id="IPR036117">
    <property type="entry name" value="DhaL_dom_sf"/>
</dbReference>
<dbReference type="InterPro" id="IPR004007">
    <property type="entry name" value="DhaL_dom"/>
</dbReference>
<dbReference type="GO" id="GO:0004371">
    <property type="term" value="F:glycerone kinase activity"/>
    <property type="evidence" value="ECO:0007669"/>
    <property type="project" value="InterPro"/>
</dbReference>
<keyword evidence="5" id="KW-0418">Kinase</keyword>
<dbReference type="PROSITE" id="PS51480">
    <property type="entry name" value="DHAL"/>
    <property type="match status" value="1"/>
</dbReference>
<evidence type="ECO:0000256" key="4">
    <source>
        <dbReference type="ARBA" id="ARBA00022679"/>
    </source>
</evidence>
<comment type="pathway">
    <text evidence="2">Polyol metabolism; glycerol degradation.</text>
</comment>
<dbReference type="GO" id="GO:0019563">
    <property type="term" value="P:glycerol catabolic process"/>
    <property type="evidence" value="ECO:0007669"/>
    <property type="project" value="TreeGrafter"/>
</dbReference>
<feature type="domain" description="DhaL" evidence="9">
    <location>
        <begin position="5"/>
        <end position="205"/>
    </location>
</feature>
<dbReference type="EMBL" id="ATAY01000022">
    <property type="protein sequence ID" value="EPR13025.1"/>
    <property type="molecule type" value="Genomic_DNA"/>
</dbReference>
<keyword evidence="6" id="KW-0319">Glycerol metabolism</keyword>
<evidence type="ECO:0000256" key="1">
    <source>
        <dbReference type="ARBA" id="ARBA00001113"/>
    </source>
</evidence>
<dbReference type="SUPFAM" id="SSF101473">
    <property type="entry name" value="DhaL-like"/>
    <property type="match status" value="1"/>
</dbReference>
<dbReference type="EC" id="2.7.1.121" evidence="3"/>
<protein>
    <recommendedName>
        <fullName evidence="3">phosphoenolpyruvate--glycerone phosphotransferase</fullName>
        <ecNumber evidence="3">2.7.1.121</ecNumber>
    </recommendedName>
</protein>
<dbReference type="PANTHER" id="PTHR28629:SF4">
    <property type="entry name" value="TRIOKINASE_FMN CYCLASE"/>
    <property type="match status" value="1"/>
</dbReference>
<dbReference type="Pfam" id="PF02734">
    <property type="entry name" value="Dak2"/>
    <property type="match status" value="1"/>
</dbReference>
<evidence type="ECO:0000313" key="11">
    <source>
        <dbReference type="Proteomes" id="UP000016860"/>
    </source>
</evidence>
<evidence type="ECO:0000256" key="5">
    <source>
        <dbReference type="ARBA" id="ARBA00022777"/>
    </source>
</evidence>
<dbReference type="PATRIC" id="fig|1330534.3.peg.1359"/>
<organism evidence="10 11">
    <name type="scientific">Ruminiclostridium papyrosolvens C7</name>
    <dbReference type="NCBI Taxonomy" id="1330534"/>
    <lineage>
        <taxon>Bacteria</taxon>
        <taxon>Bacillati</taxon>
        <taxon>Bacillota</taxon>
        <taxon>Clostridia</taxon>
        <taxon>Eubacteriales</taxon>
        <taxon>Oscillospiraceae</taxon>
        <taxon>Ruminiclostridium</taxon>
    </lineage>
</organism>
<proteinExistence type="predicted"/>
<dbReference type="AlphaFoldDB" id="U4R4R5"/>